<dbReference type="AlphaFoldDB" id="A0ABC9CQM1"/>
<reference evidence="1 2" key="2">
    <citation type="submission" date="2024-10" db="EMBL/GenBank/DDBJ databases">
        <authorList>
            <person name="Ryan C."/>
        </authorList>
    </citation>
    <scope>NUCLEOTIDE SEQUENCE [LARGE SCALE GENOMIC DNA]</scope>
</reference>
<accession>A0ABC9CQM1</accession>
<dbReference type="PANTHER" id="PTHR34835:SF69">
    <property type="entry name" value="UBIQUITIN-LIKE PROTEASE FAMILY PROFILE DOMAIN-CONTAINING PROTEIN"/>
    <property type="match status" value="1"/>
</dbReference>
<name>A0ABC9CQM1_9POAL</name>
<gene>
    <name evidence="1" type="ORF">URODEC1_LOCUS77520</name>
</gene>
<dbReference type="Proteomes" id="UP001497457">
    <property type="component" value="Chromosome 3rd"/>
</dbReference>
<dbReference type="PANTHER" id="PTHR34835">
    <property type="entry name" value="OS07G0283600 PROTEIN-RELATED"/>
    <property type="match status" value="1"/>
</dbReference>
<dbReference type="EMBL" id="OZ075113">
    <property type="protein sequence ID" value="CAL5024447.1"/>
    <property type="molecule type" value="Genomic_DNA"/>
</dbReference>
<keyword evidence="2" id="KW-1185">Reference proteome</keyword>
<organism evidence="1 2">
    <name type="scientific">Urochloa decumbens</name>
    <dbReference type="NCBI Taxonomy" id="240449"/>
    <lineage>
        <taxon>Eukaryota</taxon>
        <taxon>Viridiplantae</taxon>
        <taxon>Streptophyta</taxon>
        <taxon>Embryophyta</taxon>
        <taxon>Tracheophyta</taxon>
        <taxon>Spermatophyta</taxon>
        <taxon>Magnoliopsida</taxon>
        <taxon>Liliopsida</taxon>
        <taxon>Poales</taxon>
        <taxon>Poaceae</taxon>
        <taxon>PACMAD clade</taxon>
        <taxon>Panicoideae</taxon>
        <taxon>Panicodae</taxon>
        <taxon>Paniceae</taxon>
        <taxon>Melinidinae</taxon>
        <taxon>Urochloa</taxon>
    </lineage>
</organism>
<evidence type="ECO:0000313" key="1">
    <source>
        <dbReference type="EMBL" id="CAL5024447.1"/>
    </source>
</evidence>
<proteinExistence type="predicted"/>
<protein>
    <submittedName>
        <fullName evidence="1">Uncharacterized protein</fullName>
    </submittedName>
</protein>
<sequence length="768" mass="85756">MGRPRSSSGSVVFEVTLLGADGADQEFRAGSSTSRKTPRKKMQFGEKIKVRGVSARCSFSQFYDVIQGFSDRKRELVQETGFGGMLCFPALRMLDRMFIVWLMCRVDALEHCLIIDEDRKIKFAKEDVAHVFGIANRGKTVVGDPRPKKEVVKRVLCDIIGLMDSRNRTIKALLEVITRNYESEMSSRDCVSFKVAFVIYVLSTVLTPGSRFDHVYLDYVHALLVPDEISSYDWSDFVFRKLIDAITHMKIGLRSKNKVANITGCSLFLQVLYLDSIDLGVWTMEHTSFPRVKHFSADRLKYMIRADTLEHTIDCTDRIFGTRELLPPRKVCYTWARCDEVAIVVRPEEMNYSLREATASLARLFNIDNEETADLFHAIAAIHGRDAHSKIVCAVASFLGRFLDSSTTREICNESRVPPLFISQHVGESSVGSRRIMPVQCLRSDLFVTGGGDTGTSVRCNGVGDASIESCDAAMSADQCVDRDKNGNGRDVALVASDVAVVKDPWALGFNFSYTREAAGVMLSEICSLYANFSASSVMGFRPLDVGLLVSELEGNFFATNDIGAGVVDAVLRCIKCRDGSMYRVYGRFRWRHFVGSGFMESLLCGKFESSGAVARFCFDPVCVGYDAFSCKLVFFPARLADRWVCYAWKTVSGQWAVFDPLGTNVARSELLILHARTLHLIRDAVTLLPWFTSSCLLRSDVHSCMELIQTDIRFSRINRSGVSCIYFCCMYDGLCIRGDVTLGELGCEGPVTVAQAFDVLKSYQPFS</sequence>
<evidence type="ECO:0000313" key="2">
    <source>
        <dbReference type="Proteomes" id="UP001497457"/>
    </source>
</evidence>
<reference evidence="2" key="1">
    <citation type="submission" date="2024-06" db="EMBL/GenBank/DDBJ databases">
        <authorList>
            <person name="Ryan C."/>
        </authorList>
    </citation>
    <scope>NUCLEOTIDE SEQUENCE [LARGE SCALE GENOMIC DNA]</scope>
</reference>